<dbReference type="AlphaFoldDB" id="A0A0F8W9W6"/>
<dbReference type="InterPro" id="IPR042525">
    <property type="entry name" value="Rad52_Rad59_Rad22_sf"/>
</dbReference>
<dbReference type="PANTHER" id="PTHR12132">
    <property type="entry name" value="DNA REPAIR AND RECOMBINATION PROTEIN RAD52, RAD59"/>
    <property type="match status" value="1"/>
</dbReference>
<keyword evidence="2" id="KW-0227">DNA damage</keyword>
<dbReference type="GO" id="GO:0006312">
    <property type="term" value="P:mitotic recombination"/>
    <property type="evidence" value="ECO:0007669"/>
    <property type="project" value="TreeGrafter"/>
</dbReference>
<dbReference type="OrthoDB" id="206565at2759"/>
<evidence type="ECO:0000256" key="2">
    <source>
        <dbReference type="ARBA" id="ARBA00022763"/>
    </source>
</evidence>
<reference evidence="7 8" key="1">
    <citation type="submission" date="2015-02" db="EMBL/GenBank/DDBJ databases">
        <title>Draft Genome Sequences of Two Closely-Related Aflatoxigenic Aspergillus Species Obtained from the Cote d'Ivoire.</title>
        <authorList>
            <person name="Moore G.G."/>
            <person name="Beltz S.B."/>
            <person name="Mack B.M."/>
        </authorList>
    </citation>
    <scope>NUCLEOTIDE SEQUENCE [LARGE SCALE GENOMIC DNA]</scope>
    <source>
        <strain evidence="7 8">SRRC1432</strain>
    </source>
</reference>
<dbReference type="GO" id="GO:0005634">
    <property type="term" value="C:nucleus"/>
    <property type="evidence" value="ECO:0007669"/>
    <property type="project" value="InterPro"/>
</dbReference>
<evidence type="ECO:0000256" key="3">
    <source>
        <dbReference type="ARBA" id="ARBA00023172"/>
    </source>
</evidence>
<gene>
    <name evidence="7" type="ORF">AOCH_000797</name>
</gene>
<dbReference type="EMBL" id="JYKN01002922">
    <property type="protein sequence ID" value="KKK14675.1"/>
    <property type="molecule type" value="Genomic_DNA"/>
</dbReference>
<comment type="caution">
    <text evidence="7">The sequence shown here is derived from an EMBL/GenBank/DDBJ whole genome shotgun (WGS) entry which is preliminary data.</text>
</comment>
<feature type="compositionally biased region" description="Basic and acidic residues" evidence="6">
    <location>
        <begin position="197"/>
        <end position="220"/>
    </location>
</feature>
<proteinExistence type="inferred from homology"/>
<dbReference type="SUPFAM" id="SSF54768">
    <property type="entry name" value="dsRNA-binding domain-like"/>
    <property type="match status" value="1"/>
</dbReference>
<evidence type="ECO:0000313" key="8">
    <source>
        <dbReference type="Proteomes" id="UP000034947"/>
    </source>
</evidence>
<feature type="region of interest" description="Disordered" evidence="6">
    <location>
        <begin position="276"/>
        <end position="423"/>
    </location>
</feature>
<feature type="compositionally biased region" description="Low complexity" evidence="6">
    <location>
        <begin position="233"/>
        <end position="243"/>
    </location>
</feature>
<dbReference type="InterPro" id="IPR007232">
    <property type="entry name" value="Rad52_Rad59_Rad22"/>
</dbReference>
<dbReference type="GO" id="GO:0000730">
    <property type="term" value="P:DNA recombinase assembly"/>
    <property type="evidence" value="ECO:0007669"/>
    <property type="project" value="InterPro"/>
</dbReference>
<dbReference type="VEuPathDB" id="FungiDB:P175DRAFT_0536150"/>
<dbReference type="FunFam" id="3.30.390.80:FF:000001">
    <property type="entry name" value="DNA repair protein RAD52 homolog"/>
    <property type="match status" value="1"/>
</dbReference>
<dbReference type="GO" id="GO:0045002">
    <property type="term" value="P:double-strand break repair via single-strand annealing"/>
    <property type="evidence" value="ECO:0007669"/>
    <property type="project" value="InterPro"/>
</dbReference>
<feature type="compositionally biased region" description="Polar residues" evidence="6">
    <location>
        <begin position="364"/>
        <end position="377"/>
    </location>
</feature>
<organism evidence="7 8">
    <name type="scientific">Aspergillus ochraceoroseus</name>
    <dbReference type="NCBI Taxonomy" id="138278"/>
    <lineage>
        <taxon>Eukaryota</taxon>
        <taxon>Fungi</taxon>
        <taxon>Dikarya</taxon>
        <taxon>Ascomycota</taxon>
        <taxon>Pezizomycotina</taxon>
        <taxon>Eurotiomycetes</taxon>
        <taxon>Eurotiomycetidae</taxon>
        <taxon>Eurotiales</taxon>
        <taxon>Aspergillaceae</taxon>
        <taxon>Aspergillus</taxon>
        <taxon>Aspergillus subgen. Nidulantes</taxon>
    </lineage>
</organism>
<dbReference type="Gene3D" id="3.30.390.80">
    <property type="entry name" value="DNA repair protein Rad52/59/22"/>
    <property type="match status" value="1"/>
</dbReference>
<feature type="compositionally biased region" description="Polar residues" evidence="6">
    <location>
        <begin position="343"/>
        <end position="354"/>
    </location>
</feature>
<evidence type="ECO:0000313" key="7">
    <source>
        <dbReference type="EMBL" id="KKK14675.1"/>
    </source>
</evidence>
<keyword evidence="3" id="KW-0233">DNA recombination</keyword>
<dbReference type="InterPro" id="IPR041247">
    <property type="entry name" value="Rad52_fam"/>
</dbReference>
<dbReference type="InterPro" id="IPR004585">
    <property type="entry name" value="DNA_recomb/repair_Rad52"/>
</dbReference>
<keyword evidence="8" id="KW-1185">Reference proteome</keyword>
<sequence length="597" mass="63311">MPAVGDQHRGGPSAITMPNAPALIARNPFGETPQRQNEYTPEESATLQARLDKKLGPEYISSRPGAAGQKVHYLAADKCINLANEVFGFNGWSSSIQNIGIDFVEESPNTGRVNIGLSVIMRVTLKDGTYHEDIGYGHIDNCKGKAAAFEKAKKEATTDALKRALRNFGNVLGNCIYDKDYVSKVVKVKTLPTKLDIDGLHRHPDFAPIKKEPLQPKPRPEDDDLPPRPTIIGNSNSSAGNSAYDFDGEFGSDVFDEADFSVGPGGNPDEVVIESDMQRRQQPPTPVGRPNGPQRPFNNNAGPHGRPAPSVVTPSKPERPIAQAPGARHVSVPPAANGRQYPPVTQDQYANQRRSLPPQDVQKGFQNGNQIPPGQHSTGHHMATSGPNAQFPIKQEFGAAPQGQSMPPPGTPGVDGQRPAPVGFFSARGADVLRDNPHGAAAAFDPHAESPSIRKTAGVDHSKSVAISKPMLAGASLATNPSRDFINPSAEMHRKIGAPGGSAVGSPMNRAPSTSSYRPLTRPNIDPRSAASNSAANRGGFGPPNLNGKRPPLSDVTNASAPGSSGPAPITSANDPKRVKFDAALPPAQQQQHPQQD</sequence>
<feature type="region of interest" description="Disordered" evidence="6">
    <location>
        <begin position="197"/>
        <end position="250"/>
    </location>
</feature>
<name>A0A0F8W9W6_9EURO</name>
<evidence type="ECO:0000256" key="6">
    <source>
        <dbReference type="SAM" id="MobiDB-lite"/>
    </source>
</evidence>
<dbReference type="NCBIfam" id="TIGR00607">
    <property type="entry name" value="rad52"/>
    <property type="match status" value="1"/>
</dbReference>
<comment type="similarity">
    <text evidence="1">Belongs to the RAD52 family.</text>
</comment>
<dbReference type="PANTHER" id="PTHR12132:SF1">
    <property type="entry name" value="DNA REPAIR PROTEIN RAD52 HOMOLOG"/>
    <property type="match status" value="1"/>
</dbReference>
<feature type="compositionally biased region" description="Low complexity" evidence="6">
    <location>
        <begin position="583"/>
        <end position="597"/>
    </location>
</feature>
<feature type="region of interest" description="Disordered" evidence="6">
    <location>
        <begin position="436"/>
        <end position="597"/>
    </location>
</feature>
<dbReference type="GO" id="GO:0003697">
    <property type="term" value="F:single-stranded DNA binding"/>
    <property type="evidence" value="ECO:0007669"/>
    <property type="project" value="UniProtKB-ARBA"/>
</dbReference>
<accession>A0A0F8W9W6</accession>
<keyword evidence="4" id="KW-0234">DNA repair</keyword>
<evidence type="ECO:0000256" key="4">
    <source>
        <dbReference type="ARBA" id="ARBA00023204"/>
    </source>
</evidence>
<protein>
    <recommendedName>
        <fullName evidence="5">RAD52 homolog</fullName>
    </recommendedName>
</protein>
<dbReference type="Pfam" id="PF04098">
    <property type="entry name" value="Rad52_Rad22"/>
    <property type="match status" value="1"/>
</dbReference>
<evidence type="ECO:0000256" key="1">
    <source>
        <dbReference type="ARBA" id="ARBA00006638"/>
    </source>
</evidence>
<evidence type="ECO:0000256" key="5">
    <source>
        <dbReference type="ARBA" id="ARBA00077224"/>
    </source>
</evidence>
<dbReference type="Proteomes" id="UP000034947">
    <property type="component" value="Unassembled WGS sequence"/>
</dbReference>